<feature type="signal peptide" evidence="2">
    <location>
        <begin position="1"/>
        <end position="25"/>
    </location>
</feature>
<evidence type="ECO:0000259" key="4">
    <source>
        <dbReference type="PROSITE" id="PS51406"/>
    </source>
</evidence>
<feature type="domain" description="Fibrinogen C-terminal" evidence="4">
    <location>
        <begin position="311"/>
        <end position="552"/>
    </location>
</feature>
<dbReference type="InterPro" id="IPR025615">
    <property type="entry name" value="TILa_dom"/>
</dbReference>
<dbReference type="PANTHER" id="PTHR19143">
    <property type="entry name" value="FIBRINOGEN/TENASCIN/ANGIOPOEITIN"/>
    <property type="match status" value="1"/>
</dbReference>
<dbReference type="InterPro" id="IPR050373">
    <property type="entry name" value="Fibrinogen_C-term_domain"/>
</dbReference>
<dbReference type="SUPFAM" id="SSF57567">
    <property type="entry name" value="Serine protease inhibitors"/>
    <property type="match status" value="1"/>
</dbReference>
<proteinExistence type="predicted"/>
<dbReference type="OrthoDB" id="7250310at2759"/>
<evidence type="ECO:0000259" key="3">
    <source>
        <dbReference type="PROSITE" id="PS50026"/>
    </source>
</evidence>
<evidence type="ECO:0000256" key="1">
    <source>
        <dbReference type="PROSITE-ProRule" id="PRU00076"/>
    </source>
</evidence>
<keyword evidence="6" id="KW-1185">Reference proteome</keyword>
<protein>
    <submittedName>
        <fullName evidence="5">Tenascin-R</fullName>
    </submittedName>
</protein>
<gene>
    <name evidence="5" type="ORF">HOLleu_23543</name>
</gene>
<dbReference type="PROSITE" id="PS50026">
    <property type="entry name" value="EGF_3"/>
    <property type="match status" value="1"/>
</dbReference>
<dbReference type="Pfam" id="PF12714">
    <property type="entry name" value="TILa"/>
    <property type="match status" value="1"/>
</dbReference>
<dbReference type="SMART" id="SM00186">
    <property type="entry name" value="FBG"/>
    <property type="match status" value="2"/>
</dbReference>
<sequence length="552" mass="62816">MGLHFCRASFRYFVICAWIGNFITAQMITQDSNSGLSSGSSYFFYQRPEFPRDCEEVRQQCSFQNRSGVYVIKPDGFPDPFEVFCDNQYMSDDGGWMVILRRFDGSVHTNRTWEEYRHGFGFLGTEFWLGNDKLAYVTNQKQFVLRIDMVKADGSSFYITYDNFRISDEWSGYSPTSLGEYRGSADAFITSCERNMEFGACTCQGTCDQPEATNGCVNNCVHGEGCVCPDGFLFKRSDCVPQNECGCFVQGRGVIPNGDTYINTDCSSRCTCNNDVLTCENYRCSPNANCEERNNVRMCYCNDGFEGDGQRCTSTIREDCLDLYNAGNRNNAVYTIHPSGWSSGGIQVYCDMTTAGGGWTVFQRRKDGGTDFYRTWSSYKRGFGTLTDEFWLGNDKLHAITNQKNYQLRIDLRNSGGSSYYALYNMFRVSNEGDNYRLVSLGSYSGTAGNDAMNTRRNQPFSTYDNDNEVSTFNCAEKHRGGWWYGYDDDDGLYCHSNNYCYYWPYGSRYCHCGASNLNGDYNRGNSQSIYWASLPGDDCNIKFTEMKIRPI</sequence>
<dbReference type="InterPro" id="IPR000742">
    <property type="entry name" value="EGF"/>
</dbReference>
<dbReference type="CDD" id="cd19941">
    <property type="entry name" value="TIL"/>
    <property type="match status" value="1"/>
</dbReference>
<reference evidence="5" key="1">
    <citation type="submission" date="2021-10" db="EMBL/GenBank/DDBJ databases">
        <title>Tropical sea cucumber genome reveals ecological adaptation and Cuvierian tubules defense mechanism.</title>
        <authorList>
            <person name="Chen T."/>
        </authorList>
    </citation>
    <scope>NUCLEOTIDE SEQUENCE</scope>
    <source>
        <strain evidence="5">Nanhai2018</strain>
        <tissue evidence="5">Muscle</tissue>
    </source>
</reference>
<feature type="domain" description="EGF-like" evidence="3">
    <location>
        <begin position="275"/>
        <end position="313"/>
    </location>
</feature>
<dbReference type="Proteomes" id="UP001152320">
    <property type="component" value="Chromosome 11"/>
</dbReference>
<dbReference type="Gene3D" id="3.90.215.10">
    <property type="entry name" value="Gamma Fibrinogen, chain A, domain 1"/>
    <property type="match status" value="2"/>
</dbReference>
<dbReference type="EMBL" id="JAIZAY010000011">
    <property type="protein sequence ID" value="KAJ8033338.1"/>
    <property type="molecule type" value="Genomic_DNA"/>
</dbReference>
<dbReference type="GO" id="GO:0005615">
    <property type="term" value="C:extracellular space"/>
    <property type="evidence" value="ECO:0007669"/>
    <property type="project" value="TreeGrafter"/>
</dbReference>
<dbReference type="PROSITE" id="PS01186">
    <property type="entry name" value="EGF_2"/>
    <property type="match status" value="1"/>
</dbReference>
<accession>A0A9Q1BVC4</accession>
<dbReference type="InterPro" id="IPR036084">
    <property type="entry name" value="Ser_inhib-like_sf"/>
</dbReference>
<feature type="chain" id="PRO_5040256162" evidence="2">
    <location>
        <begin position="26"/>
        <end position="552"/>
    </location>
</feature>
<dbReference type="InterPro" id="IPR002181">
    <property type="entry name" value="Fibrinogen_a/b/g_C_dom"/>
</dbReference>
<dbReference type="NCBIfam" id="NF040941">
    <property type="entry name" value="GGGWT_bact"/>
    <property type="match status" value="1"/>
</dbReference>
<feature type="domain" description="Fibrinogen C-terminal" evidence="4">
    <location>
        <begin position="45"/>
        <end position="198"/>
    </location>
</feature>
<dbReference type="CDD" id="cd00087">
    <property type="entry name" value="FReD"/>
    <property type="match status" value="1"/>
</dbReference>
<dbReference type="InterPro" id="IPR036056">
    <property type="entry name" value="Fibrinogen-like_C"/>
</dbReference>
<name>A0A9Q1BVC4_HOLLE</name>
<dbReference type="AlphaFoldDB" id="A0A9Q1BVC4"/>
<dbReference type="PROSITE" id="PS51406">
    <property type="entry name" value="FIBRINOGEN_C_2"/>
    <property type="match status" value="2"/>
</dbReference>
<dbReference type="SMART" id="SM00181">
    <property type="entry name" value="EGF"/>
    <property type="match status" value="2"/>
</dbReference>
<evidence type="ECO:0000313" key="6">
    <source>
        <dbReference type="Proteomes" id="UP001152320"/>
    </source>
</evidence>
<comment type="caution">
    <text evidence="5">The sequence shown here is derived from an EMBL/GenBank/DDBJ whole genome shotgun (WGS) entry which is preliminary data.</text>
</comment>
<dbReference type="InterPro" id="IPR014716">
    <property type="entry name" value="Fibrinogen_a/b/g_C_1"/>
</dbReference>
<dbReference type="Pfam" id="PF00147">
    <property type="entry name" value="Fibrinogen_C"/>
    <property type="match status" value="2"/>
</dbReference>
<dbReference type="SUPFAM" id="SSF56496">
    <property type="entry name" value="Fibrinogen C-terminal domain-like"/>
    <property type="match status" value="2"/>
</dbReference>
<keyword evidence="1" id="KW-0245">EGF-like domain</keyword>
<dbReference type="Gene3D" id="2.10.25.10">
    <property type="entry name" value="Laminin"/>
    <property type="match status" value="2"/>
</dbReference>
<comment type="caution">
    <text evidence="1">Lacks conserved residue(s) required for the propagation of feature annotation.</text>
</comment>
<evidence type="ECO:0000256" key="2">
    <source>
        <dbReference type="SAM" id="SignalP"/>
    </source>
</evidence>
<organism evidence="5 6">
    <name type="scientific">Holothuria leucospilota</name>
    <name type="common">Black long sea cucumber</name>
    <name type="synonym">Mertensiothuria leucospilota</name>
    <dbReference type="NCBI Taxonomy" id="206669"/>
    <lineage>
        <taxon>Eukaryota</taxon>
        <taxon>Metazoa</taxon>
        <taxon>Echinodermata</taxon>
        <taxon>Eleutherozoa</taxon>
        <taxon>Echinozoa</taxon>
        <taxon>Holothuroidea</taxon>
        <taxon>Aspidochirotacea</taxon>
        <taxon>Aspidochirotida</taxon>
        <taxon>Holothuriidae</taxon>
        <taxon>Holothuria</taxon>
    </lineage>
</organism>
<evidence type="ECO:0000313" key="5">
    <source>
        <dbReference type="EMBL" id="KAJ8033338.1"/>
    </source>
</evidence>
<keyword evidence="2" id="KW-0732">Signal</keyword>